<dbReference type="Gene3D" id="3.40.630.40">
    <property type="entry name" value="Zn-dependent exopeptidases"/>
    <property type="match status" value="1"/>
</dbReference>
<organism evidence="2 3">
    <name type="scientific">Gordonia jacobaea</name>
    <dbReference type="NCBI Taxonomy" id="122202"/>
    <lineage>
        <taxon>Bacteria</taxon>
        <taxon>Bacillati</taxon>
        <taxon>Actinomycetota</taxon>
        <taxon>Actinomycetes</taxon>
        <taxon>Mycobacteriales</taxon>
        <taxon>Gordoniaceae</taxon>
        <taxon>Gordonia</taxon>
    </lineage>
</organism>
<evidence type="ECO:0000313" key="2">
    <source>
        <dbReference type="EMBL" id="KNA90952.1"/>
    </source>
</evidence>
<dbReference type="EMBL" id="LDTZ01000017">
    <property type="protein sequence ID" value="KNA90952.1"/>
    <property type="molecule type" value="Genomic_DNA"/>
</dbReference>
<dbReference type="Proteomes" id="UP000037247">
    <property type="component" value="Unassembled WGS sequence"/>
</dbReference>
<keyword evidence="3" id="KW-1185">Reference proteome</keyword>
<evidence type="ECO:0000259" key="1">
    <source>
        <dbReference type="Pfam" id="PF01520"/>
    </source>
</evidence>
<reference evidence="2 3" key="1">
    <citation type="submission" date="2015-05" db="EMBL/GenBank/DDBJ databases">
        <title>Draft genome sequence of the bacterium Gordonia jacobaea a new member of the Gordonia genus.</title>
        <authorList>
            <person name="Jimenez-Galisteo G."/>
            <person name="Dominguez A."/>
            <person name="Munoz E."/>
            <person name="Vinas M."/>
        </authorList>
    </citation>
    <scope>NUCLEOTIDE SEQUENCE [LARGE SCALE GENOMIC DNA]</scope>
    <source>
        <strain evidence="3">mv1</strain>
    </source>
</reference>
<sequence>MVALDPGHNPVRVDGFDPVTGASQIDYPNGAEDANVFEVTTDVRELLQHNGYDVVMLKRAVTENVTYRQRVDRAVTAHARVAISIHTSPGANDVFVQRVGLYREGVGADGATLRITYRNEATAAASQRYGQAIASARTRTEGVPVMLTDNDFGGRAPLWTGNIPMIALMSDRVPWVYNEFGLDDAGGSTPLPSTWLSRYARGIADDVRTALHVDGHGCAV</sequence>
<evidence type="ECO:0000313" key="3">
    <source>
        <dbReference type="Proteomes" id="UP000037247"/>
    </source>
</evidence>
<feature type="domain" description="MurNAc-LAA" evidence="1">
    <location>
        <begin position="2"/>
        <end position="135"/>
    </location>
</feature>
<accession>A0ABR5IBF9</accession>
<dbReference type="Pfam" id="PF01520">
    <property type="entry name" value="Amidase_3"/>
    <property type="match status" value="1"/>
</dbReference>
<proteinExistence type="predicted"/>
<dbReference type="SUPFAM" id="SSF53187">
    <property type="entry name" value="Zn-dependent exopeptidases"/>
    <property type="match status" value="1"/>
</dbReference>
<protein>
    <recommendedName>
        <fullName evidence="1">MurNAc-LAA domain-containing protein</fullName>
    </recommendedName>
</protein>
<comment type="caution">
    <text evidence="2">The sequence shown here is derived from an EMBL/GenBank/DDBJ whole genome shotgun (WGS) entry which is preliminary data.</text>
</comment>
<name>A0ABR5IBF9_9ACTN</name>
<dbReference type="InterPro" id="IPR002508">
    <property type="entry name" value="MurNAc-LAA_cat"/>
</dbReference>
<gene>
    <name evidence="2" type="ORF">ABW18_11520</name>
</gene>